<evidence type="ECO:0000313" key="3">
    <source>
        <dbReference type="Proteomes" id="UP000077002"/>
    </source>
</evidence>
<accession>A0A177FCW8</accession>
<dbReference type="PROSITE" id="PS50837">
    <property type="entry name" value="NACHT"/>
    <property type="match status" value="1"/>
</dbReference>
<proteinExistence type="predicted"/>
<dbReference type="GeneID" id="34599403"/>
<feature type="domain" description="NACHT" evidence="1">
    <location>
        <begin position="535"/>
        <end position="666"/>
    </location>
</feature>
<dbReference type="SUPFAM" id="SSF52540">
    <property type="entry name" value="P-loop containing nucleoside triphosphate hydrolases"/>
    <property type="match status" value="1"/>
</dbReference>
<dbReference type="InterPro" id="IPR027417">
    <property type="entry name" value="P-loop_NTPase"/>
</dbReference>
<protein>
    <recommendedName>
        <fullName evidence="1">NACHT domain-containing protein</fullName>
    </recommendedName>
</protein>
<dbReference type="Pfam" id="PF23948">
    <property type="entry name" value="ARM_5"/>
    <property type="match status" value="1"/>
</dbReference>
<gene>
    <name evidence="2" type="ORF">AYO21_04233</name>
</gene>
<evidence type="ECO:0000259" key="1">
    <source>
        <dbReference type="PROSITE" id="PS50837"/>
    </source>
</evidence>
<evidence type="ECO:0000313" key="2">
    <source>
        <dbReference type="EMBL" id="OAG41531.1"/>
    </source>
</evidence>
<name>A0A177FCW8_9EURO</name>
<comment type="caution">
    <text evidence="2">The sequence shown here is derived from an EMBL/GenBank/DDBJ whole genome shotgun (WGS) entry which is preliminary data.</text>
</comment>
<dbReference type="PANTHER" id="PTHR46844:SF1">
    <property type="entry name" value="SLR5058 PROTEIN"/>
    <property type="match status" value="1"/>
</dbReference>
<keyword evidence="3" id="KW-1185">Reference proteome</keyword>
<dbReference type="InterPro" id="IPR056251">
    <property type="entry name" value="Arm_rpt_dom"/>
</dbReference>
<dbReference type="PANTHER" id="PTHR46844">
    <property type="entry name" value="SLR5058 PROTEIN"/>
    <property type="match status" value="1"/>
</dbReference>
<reference evidence="2 3" key="1">
    <citation type="submission" date="2016-03" db="EMBL/GenBank/DDBJ databases">
        <title>Draft genome sequence of the Fonsecaea monophora CBS 269.37.</title>
        <authorList>
            <person name="Bombassaro A."/>
            <person name="Vinicius W.A."/>
            <person name="De Hoog S."/>
            <person name="Sun J."/>
            <person name="Souza E.M."/>
            <person name="Raittz R.T."/>
            <person name="Costa F."/>
            <person name="Leao A.C."/>
            <person name="Tadra-Sfeir M.Z."/>
            <person name="Baura V."/>
            <person name="Balsanelli E."/>
            <person name="Pedrosa F.O."/>
            <person name="Moreno L.F."/>
            <person name="Steffens M.B."/>
            <person name="Xi L."/>
            <person name="Bocca A.L."/>
            <person name="Felipe M.S."/>
            <person name="Teixeira M."/>
            <person name="Telles Filho F.Q."/>
            <person name="Azevedo C.M."/>
            <person name="Gomes R."/>
            <person name="Vicente V.A."/>
        </authorList>
    </citation>
    <scope>NUCLEOTIDE SEQUENCE [LARGE SCALE GENOMIC DNA]</scope>
    <source>
        <strain evidence="2 3">CBS 269.37</strain>
    </source>
</reference>
<dbReference type="Proteomes" id="UP000077002">
    <property type="component" value="Unassembled WGS sequence"/>
</dbReference>
<dbReference type="Pfam" id="PF05729">
    <property type="entry name" value="NACHT"/>
    <property type="match status" value="1"/>
</dbReference>
<dbReference type="InterPro" id="IPR007111">
    <property type="entry name" value="NACHT_NTPase"/>
</dbReference>
<dbReference type="EMBL" id="LVKK01000023">
    <property type="protein sequence ID" value="OAG41531.1"/>
    <property type="molecule type" value="Genomic_DNA"/>
</dbReference>
<dbReference type="Pfam" id="PF23238">
    <property type="entry name" value="DUF7068"/>
    <property type="match status" value="1"/>
</dbReference>
<sequence length="1389" mass="157870">MDPSSRPQCVQDLIKRLQEKTPTPSQDGLVLQALSEEMVRLFQDERKPSWYPEAAALSKVLSRETYKTLFDTFVLIMGKRSTSNAAMEQTLLDSFNSTLQSPTVLDVEPDLGRALDSLQKGLAETVRQAGNPTTQYSLIYSLSLLLDTMSTLKVEGLSKDYIHTSLLRQLKDSSNSKVLRLSHRASYAHQTLVGIPNDQDPWTALWETSIGLLSTVGNVASAAWTLNLESLVRELVSIDETAEKAKSFVKAIKTLVAQNSGAATGCDFLGSCFQQRKPWYDALRYTDLLIRSGAFIMLKELFCSMCDNEGSKPDKEFFCGLCLQLEEAWKTGDEDVKTRTVEFLKENHTKGLSNSKSQRVREAFKLVAQTTKDPILENAVKTPIVKPWSRLVNVLLCKRTKSYVGGDGLFYTHTQTDPPSSDLFNTAWKRCKRAQEFYADMAIRDRYLCPTEKTLHIVRLFGESLPMDKCYINLVISQKTSSSAEDQAPAKADFDQFFLLRRLRVEDDPDSKPIAMEDIFNGNGGHGTDQPIEPKRVLIYGQAGVGKSTLCKKMVHNFLCEKMWANRFDRVLWIPLRRLKDPQGRPARRTLKDVIHEDLLLDTPDKDQFATAMQDLIMTDNGSNRTLFILDGLDEMSTELGRESDSYRFLRSLLNKPYVIITSRPNRVNMQQIGAMNLVLNTTGFAKDQVHEYVKSTARGHSSEILGFISQRPIVQGLVRIPIQLEALCASWDQGGKYQKNAPATMTGLYRSIELSLWRKDASCSLDETETEIREKVQDQINLVQAMAFIGLCSNRIEFDIEAINNIRKRLRGKEFAPTTLLPHMSFIRSSTSLSARTQPSTYHFLHLTYQEFFAAQYFVKCWQSRQDLLPESLVNPDPSKPAEKITPGIFIQREKYSPRYHIFWLFVSGLLHETCSLEDQCAFFKEIESSPRDLLGPRHQRLVMNILSQRERSRPHNQIVQRWEDCLSDWLLFDSEFNSRSYLAREFELPERVLEKTIERSANVASHPDMLVGTLFESMRRREAVLSPNLVLLATTWLRGGKFKLVRTILWALHTQTGLSEECLRAVAGSLFQHTSCSFPGLQTLRIQGNLPDDVLMTVTRFLFYRKAFWSNQEHCIEILRQQQSLPDDVLNRLRARLSNPPQQIGEILDALLQQFRNRMDPEEDSSDGQGYESFEIDGVGSVNLDALPELLGMLSSPNRKQTKMGAAQANKIGQEDEPLSTEVLQKLVELATDNDNNNNGKMKEAQKALGSVTSLPTDILKGLILDKRQSKWAWKLLLKHHRNAAEIILHPEMTDQDMETLYRLWLKVAFRHSCSWHLSGPTLCLGIADAFQECRFNPPRTVTRATFLARVQNARHVIEDETGRAFSLGMKEAITTEEEDDEEVLVS</sequence>
<dbReference type="Gene3D" id="3.40.50.300">
    <property type="entry name" value="P-loop containing nucleotide triphosphate hydrolases"/>
    <property type="match status" value="1"/>
</dbReference>
<organism evidence="2 3">
    <name type="scientific">Fonsecaea monophora</name>
    <dbReference type="NCBI Taxonomy" id="254056"/>
    <lineage>
        <taxon>Eukaryota</taxon>
        <taxon>Fungi</taxon>
        <taxon>Dikarya</taxon>
        <taxon>Ascomycota</taxon>
        <taxon>Pezizomycotina</taxon>
        <taxon>Eurotiomycetes</taxon>
        <taxon>Chaetothyriomycetidae</taxon>
        <taxon>Chaetothyriales</taxon>
        <taxon>Herpotrichiellaceae</taxon>
        <taxon>Fonsecaea</taxon>
    </lineage>
</organism>
<dbReference type="OrthoDB" id="4207253at2759"/>
<dbReference type="RefSeq" id="XP_022513483.1">
    <property type="nucleotide sequence ID" value="XM_022654206.1"/>
</dbReference>
<dbReference type="InterPro" id="IPR055496">
    <property type="entry name" value="DUF7068"/>
</dbReference>